<keyword evidence="1" id="KW-0812">Transmembrane</keyword>
<gene>
    <name evidence="2" type="ORF">CM83_10480</name>
</gene>
<reference evidence="2" key="1">
    <citation type="journal article" date="2014" name="PLoS ONE">
        <title>Transcriptome-Based Identification of ABC Transporters in the Western Tarnished Plant Bug Lygus hesperus.</title>
        <authorList>
            <person name="Hull J.J."/>
            <person name="Chaney K."/>
            <person name="Geib S.M."/>
            <person name="Fabrick J.A."/>
            <person name="Brent C.S."/>
            <person name="Walsh D."/>
            <person name="Lavine L.C."/>
        </authorList>
    </citation>
    <scope>NUCLEOTIDE SEQUENCE</scope>
</reference>
<feature type="transmembrane region" description="Helical" evidence="1">
    <location>
        <begin position="100"/>
        <end position="119"/>
    </location>
</feature>
<dbReference type="EMBL" id="GBHO01030594">
    <property type="protein sequence ID" value="JAG13010.1"/>
    <property type="molecule type" value="Transcribed_RNA"/>
</dbReference>
<sequence>QLTQYYTRYLLGRLQLLTSIPLHLHHRFVVAVDNLKGPGCYVFLHCCVVVRAPNLPLHVVDCVPWVVYCLVLSCLPHLTSFTRKCYVGWHDVCSRVGWHYLYFLLLHLGLRCYRFAMIVESLPRYHSSFCILFYLYVGWYLRTHPYTRARTHCPVLFLHMCVCVESTTHRRYTRGCARVSM</sequence>
<keyword evidence="1" id="KW-1133">Transmembrane helix</keyword>
<evidence type="ECO:0000256" key="1">
    <source>
        <dbReference type="SAM" id="Phobius"/>
    </source>
</evidence>
<accession>A0A0A9X7E5</accession>
<feature type="transmembrane region" description="Helical" evidence="1">
    <location>
        <begin position="125"/>
        <end position="141"/>
    </location>
</feature>
<name>A0A0A9X7E5_LYGHE</name>
<feature type="non-terminal residue" evidence="2">
    <location>
        <position position="1"/>
    </location>
</feature>
<evidence type="ECO:0000313" key="2">
    <source>
        <dbReference type="EMBL" id="JAG13010.1"/>
    </source>
</evidence>
<proteinExistence type="predicted"/>
<dbReference type="AlphaFoldDB" id="A0A0A9X7E5"/>
<protein>
    <submittedName>
        <fullName evidence="2">Uncharacterized protein</fullName>
    </submittedName>
</protein>
<keyword evidence="1" id="KW-0472">Membrane</keyword>
<reference evidence="2" key="2">
    <citation type="submission" date="2014-07" db="EMBL/GenBank/DDBJ databases">
        <authorList>
            <person name="Hull J."/>
        </authorList>
    </citation>
    <scope>NUCLEOTIDE SEQUENCE</scope>
</reference>
<organism evidence="2">
    <name type="scientific">Lygus hesperus</name>
    <name type="common">Western plant bug</name>
    <dbReference type="NCBI Taxonomy" id="30085"/>
    <lineage>
        <taxon>Eukaryota</taxon>
        <taxon>Metazoa</taxon>
        <taxon>Ecdysozoa</taxon>
        <taxon>Arthropoda</taxon>
        <taxon>Hexapoda</taxon>
        <taxon>Insecta</taxon>
        <taxon>Pterygota</taxon>
        <taxon>Neoptera</taxon>
        <taxon>Paraneoptera</taxon>
        <taxon>Hemiptera</taxon>
        <taxon>Heteroptera</taxon>
        <taxon>Panheteroptera</taxon>
        <taxon>Cimicomorpha</taxon>
        <taxon>Miridae</taxon>
        <taxon>Mirini</taxon>
        <taxon>Lygus</taxon>
    </lineage>
</organism>
<feature type="non-terminal residue" evidence="2">
    <location>
        <position position="181"/>
    </location>
</feature>